<dbReference type="PIRSF" id="PIRSF011474">
    <property type="entry name" value="Glucitol_operon_activator"/>
    <property type="match status" value="1"/>
</dbReference>
<proteinExistence type="predicted"/>
<dbReference type="GO" id="GO:0003677">
    <property type="term" value="F:DNA binding"/>
    <property type="evidence" value="ECO:0007669"/>
    <property type="project" value="UniProtKB-KW"/>
</dbReference>
<dbReference type="EMBL" id="LR134117">
    <property type="protein sequence ID" value="VDZ59480.1"/>
    <property type="molecule type" value="Genomic_DNA"/>
</dbReference>
<protein>
    <submittedName>
        <fullName evidence="1">DNA-binding transcriptional activator GutM</fullName>
    </submittedName>
</protein>
<dbReference type="KEGG" id="sof:NCTC11214_03090"/>
<keyword evidence="1" id="KW-0238">DNA-binding</keyword>
<sequence>MTTSLIILAAIAWLGQIALGWWQIQRFNHAFDRLCQLGPVGVGRSGGRFKPRVVLALAFDAQQRVCGSMMMRGLTVFAQPKPLVQLHGLHQHDLLPDVIFPEDRACQTALSLAIKAKS</sequence>
<dbReference type="InterPro" id="IPR009693">
    <property type="entry name" value="Glucitol_operon_activator"/>
</dbReference>
<dbReference type="Pfam" id="PF06923">
    <property type="entry name" value="GutM"/>
    <property type="match status" value="1"/>
</dbReference>
<evidence type="ECO:0000313" key="2">
    <source>
        <dbReference type="Proteomes" id="UP000281391"/>
    </source>
</evidence>
<dbReference type="RefSeq" id="WP_004959832.1">
    <property type="nucleotide sequence ID" value="NZ_JAEKCK010000008.1"/>
</dbReference>
<name>A0A3S4HQU9_SEROD</name>
<evidence type="ECO:0000313" key="1">
    <source>
        <dbReference type="EMBL" id="VDZ59480.1"/>
    </source>
</evidence>
<organism evidence="1 2">
    <name type="scientific">Serratia odorifera</name>
    <dbReference type="NCBI Taxonomy" id="618"/>
    <lineage>
        <taxon>Bacteria</taxon>
        <taxon>Pseudomonadati</taxon>
        <taxon>Pseudomonadota</taxon>
        <taxon>Gammaproteobacteria</taxon>
        <taxon>Enterobacterales</taxon>
        <taxon>Yersiniaceae</taxon>
        <taxon>Serratia</taxon>
    </lineage>
</organism>
<reference evidence="1 2" key="1">
    <citation type="submission" date="2018-12" db="EMBL/GenBank/DDBJ databases">
        <authorList>
            <consortium name="Pathogen Informatics"/>
        </authorList>
    </citation>
    <scope>NUCLEOTIDE SEQUENCE [LARGE SCALE GENOMIC DNA]</scope>
    <source>
        <strain evidence="1 2">NCTC11214</strain>
    </source>
</reference>
<dbReference type="AlphaFoldDB" id="A0A3S4HQU9"/>
<accession>A0A3S4HQU9</accession>
<dbReference type="NCBIfam" id="NF007592">
    <property type="entry name" value="PRK10234.1"/>
    <property type="match status" value="1"/>
</dbReference>
<gene>
    <name evidence="1" type="ORF">NCTC11214_03090</name>
</gene>
<dbReference type="Proteomes" id="UP000281391">
    <property type="component" value="Chromosome"/>
</dbReference>